<dbReference type="InterPro" id="IPR019826">
    <property type="entry name" value="Carboxylesterase_B_AS"/>
</dbReference>
<protein>
    <recommendedName>
        <fullName evidence="5">Carboxylic ester hydrolase</fullName>
        <ecNumber evidence="5">3.1.1.-</ecNumber>
    </recommendedName>
</protein>
<evidence type="ECO:0000256" key="1">
    <source>
        <dbReference type="ARBA" id="ARBA00005964"/>
    </source>
</evidence>
<dbReference type="PROSITE" id="PS00122">
    <property type="entry name" value="CARBOXYLESTERASE_B_1"/>
    <property type="match status" value="1"/>
</dbReference>
<evidence type="ECO:0000259" key="6">
    <source>
        <dbReference type="Pfam" id="PF00135"/>
    </source>
</evidence>
<dbReference type="RefSeq" id="XP_060547038.1">
    <property type="nucleotide sequence ID" value="XM_060691055.1"/>
</dbReference>
<evidence type="ECO:0000256" key="4">
    <source>
        <dbReference type="ARBA" id="ARBA00023157"/>
    </source>
</evidence>
<dbReference type="EC" id="3.1.1.-" evidence="5"/>
<name>A0ABM3ZFB4_PANGU</name>
<evidence type="ECO:0000256" key="2">
    <source>
        <dbReference type="ARBA" id="ARBA00022487"/>
    </source>
</evidence>
<dbReference type="CDD" id="cd00312">
    <property type="entry name" value="Esterase_lipase"/>
    <property type="match status" value="1"/>
</dbReference>
<accession>A0ABM3ZFB4</accession>
<feature type="domain" description="Carboxylesterase type B" evidence="6">
    <location>
        <begin position="63"/>
        <end position="563"/>
    </location>
</feature>
<keyword evidence="4" id="KW-1015">Disulfide bond</keyword>
<organism evidence="7 8">
    <name type="scientific">Pantherophis guttatus</name>
    <name type="common">Corn snake</name>
    <name type="synonym">Elaphe guttata</name>
    <dbReference type="NCBI Taxonomy" id="94885"/>
    <lineage>
        <taxon>Eukaryota</taxon>
        <taxon>Metazoa</taxon>
        <taxon>Chordata</taxon>
        <taxon>Craniata</taxon>
        <taxon>Vertebrata</taxon>
        <taxon>Euteleostomi</taxon>
        <taxon>Lepidosauria</taxon>
        <taxon>Squamata</taxon>
        <taxon>Bifurcata</taxon>
        <taxon>Unidentata</taxon>
        <taxon>Episquamata</taxon>
        <taxon>Toxicofera</taxon>
        <taxon>Serpentes</taxon>
        <taxon>Colubroidea</taxon>
        <taxon>Colubridae</taxon>
        <taxon>Colubrinae</taxon>
        <taxon>Pantherophis</taxon>
    </lineage>
</organism>
<dbReference type="SUPFAM" id="SSF53474">
    <property type="entry name" value="alpha/beta-Hydrolases"/>
    <property type="match status" value="1"/>
</dbReference>
<dbReference type="InterPro" id="IPR002018">
    <property type="entry name" value="CarbesteraseB"/>
</dbReference>
<dbReference type="PANTHER" id="PTHR43918">
    <property type="entry name" value="ACETYLCHOLINESTERASE"/>
    <property type="match status" value="1"/>
</dbReference>
<comment type="similarity">
    <text evidence="1 5">Belongs to the type-B carboxylesterase/lipase family.</text>
</comment>
<dbReference type="Proteomes" id="UP001652622">
    <property type="component" value="Unplaced"/>
</dbReference>
<dbReference type="PANTHER" id="PTHR43918:SF4">
    <property type="entry name" value="CARBOXYLIC ESTER HYDROLASE"/>
    <property type="match status" value="1"/>
</dbReference>
<dbReference type="GeneID" id="117660136"/>
<dbReference type="Gene3D" id="3.40.50.1820">
    <property type="entry name" value="alpha/beta hydrolase"/>
    <property type="match status" value="1"/>
</dbReference>
<dbReference type="PRINTS" id="PR00878">
    <property type="entry name" value="CHOLNESTRASE"/>
</dbReference>
<sequence length="615" mass="67850">MDPSDWLLDFDCTPLSEAEPLIWQEGPATRPTVAMPCLLCPSLLCCLLLLLFPLASGSASKGDTVVITSSGPIKGKQFLAGLGSVTAYLGIPYAEPPLGKLRFQKPLPHQPWKQTLETTSFGNSCSQFISRDIPEAEIWFPKTPLSEDCLSLNIWVPHPQPSSSVPVLVWIHGGGYLMGTSSLDMFNGASLSAAENVIVVTINYRLGALGFLYLPPAAPGNLGLWDQQLALKWVKENAAAFGGDPSQVTILGHSAGGSSVNFHLLAPKSQDLFAQAVIQSGTANAFWAWRSPEEAKQKSLEFVHLLGCSKDNTISIVHCLQSKNVSELIRHEIALSLKGGFLLNFPFRPTVDGEFLLGDPEKLMEEGQFQAKPVLIGETSDEAATYVHTTFPNITHNLINQEQLLKGIQLLVPNPTEDFIRTIALKYSEGNQGPAKYRSAMSHFYTDRIIACPMIEAAGNIRKSGSPVYAYLFTHRPSWSVWPEWIGASHGAEVPFVFGTLESTLPANQTYTEAEARLSRKMMYYWAEFARTGNPTGSAASKDEWPLYNATEQNFFLLNTEPFQERVIEHCDFLKSLFSKAEETRINQDLSLKPGEMMTSCTREPSRSIHCLFRD</sequence>
<dbReference type="Pfam" id="PF00135">
    <property type="entry name" value="COesterase"/>
    <property type="match status" value="1"/>
</dbReference>
<dbReference type="InterPro" id="IPR000997">
    <property type="entry name" value="Cholinesterase"/>
</dbReference>
<keyword evidence="2" id="KW-0719">Serine esterase</keyword>
<keyword evidence="3 5" id="KW-0378">Hydrolase</keyword>
<gene>
    <name evidence="8" type="primary">LOC117660136</name>
</gene>
<evidence type="ECO:0000313" key="8">
    <source>
        <dbReference type="RefSeq" id="XP_060547038.1"/>
    </source>
</evidence>
<dbReference type="InterPro" id="IPR050654">
    <property type="entry name" value="AChE-related_enzymes"/>
</dbReference>
<evidence type="ECO:0000256" key="5">
    <source>
        <dbReference type="RuleBase" id="RU361235"/>
    </source>
</evidence>
<proteinExistence type="inferred from homology"/>
<keyword evidence="7" id="KW-1185">Reference proteome</keyword>
<evidence type="ECO:0000256" key="3">
    <source>
        <dbReference type="ARBA" id="ARBA00022801"/>
    </source>
</evidence>
<dbReference type="InterPro" id="IPR029058">
    <property type="entry name" value="AB_hydrolase_fold"/>
</dbReference>
<reference evidence="8" key="1">
    <citation type="submission" date="2025-08" db="UniProtKB">
        <authorList>
            <consortium name="RefSeq"/>
        </authorList>
    </citation>
    <scope>IDENTIFICATION</scope>
    <source>
        <tissue evidence="8">Blood</tissue>
    </source>
</reference>
<evidence type="ECO:0000313" key="7">
    <source>
        <dbReference type="Proteomes" id="UP001652622"/>
    </source>
</evidence>